<reference evidence="8" key="2">
    <citation type="submission" date="2018-07" db="EMBL/GenBank/DDBJ databases">
        <authorList>
            <person name="Quirk P.G."/>
            <person name="Krulwich T.A."/>
        </authorList>
    </citation>
    <scope>NUCLEOTIDE SEQUENCE</scope>
</reference>
<dbReference type="EMBL" id="UFQS01002388">
    <property type="protein sequence ID" value="SSX13930.1"/>
    <property type="molecule type" value="Genomic_DNA"/>
</dbReference>
<feature type="compositionally biased region" description="Low complexity" evidence="6">
    <location>
        <begin position="53"/>
        <end position="64"/>
    </location>
</feature>
<evidence type="ECO:0000256" key="6">
    <source>
        <dbReference type="SAM" id="MobiDB-lite"/>
    </source>
</evidence>
<name>A0A336L8L5_CULSO</name>
<evidence type="ECO:0000256" key="3">
    <source>
        <dbReference type="ARBA" id="ARBA00022490"/>
    </source>
</evidence>
<keyword evidence="4" id="KW-0597">Phosphoprotein</keyword>
<dbReference type="GO" id="GO:0005634">
    <property type="term" value="C:nucleus"/>
    <property type="evidence" value="ECO:0007669"/>
    <property type="project" value="UniProtKB-SubCell"/>
</dbReference>
<dbReference type="VEuPathDB" id="VectorBase:CSON006311"/>
<protein>
    <submittedName>
        <fullName evidence="7">CSON006311 protein</fullName>
    </submittedName>
</protein>
<feature type="compositionally biased region" description="Low complexity" evidence="6">
    <location>
        <begin position="81"/>
        <end position="93"/>
    </location>
</feature>
<evidence type="ECO:0000313" key="8">
    <source>
        <dbReference type="EMBL" id="SSX33349.1"/>
    </source>
</evidence>
<feature type="region of interest" description="Disordered" evidence="6">
    <location>
        <begin position="1"/>
        <end position="93"/>
    </location>
</feature>
<keyword evidence="5" id="KW-0539">Nucleus</keyword>
<evidence type="ECO:0000256" key="5">
    <source>
        <dbReference type="ARBA" id="ARBA00023242"/>
    </source>
</evidence>
<dbReference type="GO" id="GO:0005737">
    <property type="term" value="C:cytoplasm"/>
    <property type="evidence" value="ECO:0007669"/>
    <property type="project" value="UniProtKB-SubCell"/>
</dbReference>
<dbReference type="InterPro" id="IPR033335">
    <property type="entry name" value="JUPITER"/>
</dbReference>
<evidence type="ECO:0000313" key="7">
    <source>
        <dbReference type="EMBL" id="SSX13930.1"/>
    </source>
</evidence>
<accession>A0A336L8L5</accession>
<dbReference type="Pfam" id="PF17054">
    <property type="entry name" value="JUPITER"/>
    <property type="match status" value="2"/>
</dbReference>
<comment type="subcellular location">
    <subcellularLocation>
        <location evidence="2">Cytoplasm</location>
    </subcellularLocation>
    <subcellularLocation>
        <location evidence="1">Nucleus</location>
    </subcellularLocation>
</comment>
<evidence type="ECO:0000256" key="1">
    <source>
        <dbReference type="ARBA" id="ARBA00004123"/>
    </source>
</evidence>
<feature type="region of interest" description="Disordered" evidence="6">
    <location>
        <begin position="153"/>
        <end position="175"/>
    </location>
</feature>
<evidence type="ECO:0000256" key="4">
    <source>
        <dbReference type="ARBA" id="ARBA00022553"/>
    </source>
</evidence>
<organism evidence="7">
    <name type="scientific">Culicoides sonorensis</name>
    <name type="common">Biting midge</name>
    <dbReference type="NCBI Taxonomy" id="179676"/>
    <lineage>
        <taxon>Eukaryota</taxon>
        <taxon>Metazoa</taxon>
        <taxon>Ecdysozoa</taxon>
        <taxon>Arthropoda</taxon>
        <taxon>Hexapoda</taxon>
        <taxon>Insecta</taxon>
        <taxon>Pterygota</taxon>
        <taxon>Neoptera</taxon>
        <taxon>Endopterygota</taxon>
        <taxon>Diptera</taxon>
        <taxon>Nematocera</taxon>
        <taxon>Chironomoidea</taxon>
        <taxon>Ceratopogonidae</taxon>
        <taxon>Ceratopogoninae</taxon>
        <taxon>Culicoides</taxon>
        <taxon>Monoculicoides</taxon>
    </lineage>
</organism>
<feature type="compositionally biased region" description="Polar residues" evidence="6">
    <location>
        <begin position="68"/>
        <end position="80"/>
    </location>
</feature>
<evidence type="ECO:0000256" key="2">
    <source>
        <dbReference type="ARBA" id="ARBA00004496"/>
    </source>
</evidence>
<dbReference type="EMBL" id="UFQT01002388">
    <property type="protein sequence ID" value="SSX33349.1"/>
    <property type="molecule type" value="Genomic_DNA"/>
</dbReference>
<keyword evidence="3" id="KW-0963">Cytoplasm</keyword>
<gene>
    <name evidence="7" type="primary">CSON006311</name>
</gene>
<sequence>MQSNIFAAPEPVNKTGDKSRRVASTDSYNRLFGDANRPQTPAKNHMKSNIPIGNGTNGTNGTNGVDSVDTNGHAATNGKSNGHTNGYSNGTNGTNGVHHETNGKVHMNGNGVAHTNGHSETGISKTANGNPVTGEGYMKPAQAEINTQVPALNGSRDHVINKNRIPPGGFSSQLW</sequence>
<dbReference type="AlphaFoldDB" id="A0A336L8L5"/>
<reference evidence="7" key="1">
    <citation type="submission" date="2018-04" db="EMBL/GenBank/DDBJ databases">
        <authorList>
            <person name="Go L.Y."/>
            <person name="Mitchell J.A."/>
        </authorList>
    </citation>
    <scope>NUCLEOTIDE SEQUENCE</scope>
    <source>
        <tissue evidence="7">Whole organism</tissue>
    </source>
</reference>
<proteinExistence type="predicted"/>